<evidence type="ECO:0000256" key="4">
    <source>
        <dbReference type="ARBA" id="ARBA00022801"/>
    </source>
</evidence>
<dbReference type="InterPro" id="IPR051167">
    <property type="entry name" value="Prolyl_oligopep/macrocyclase"/>
</dbReference>
<name>A0A9X2I9C5_9FLAO</name>
<dbReference type="InterPro" id="IPR029058">
    <property type="entry name" value="AB_hydrolase_fold"/>
</dbReference>
<dbReference type="GO" id="GO:0070012">
    <property type="term" value="F:oligopeptidase activity"/>
    <property type="evidence" value="ECO:0007669"/>
    <property type="project" value="TreeGrafter"/>
</dbReference>
<dbReference type="SUPFAM" id="SSF53474">
    <property type="entry name" value="alpha/beta-Hydrolases"/>
    <property type="match status" value="1"/>
</dbReference>
<dbReference type="GO" id="GO:0005829">
    <property type="term" value="C:cytosol"/>
    <property type="evidence" value="ECO:0007669"/>
    <property type="project" value="TreeGrafter"/>
</dbReference>
<evidence type="ECO:0000259" key="6">
    <source>
        <dbReference type="Pfam" id="PF00326"/>
    </source>
</evidence>
<proteinExistence type="predicted"/>
<dbReference type="EMBL" id="JANCNS010000002">
    <property type="protein sequence ID" value="MCP9199836.1"/>
    <property type="molecule type" value="Genomic_DNA"/>
</dbReference>
<dbReference type="AlphaFoldDB" id="A0A9X2I9C5"/>
<keyword evidence="5" id="KW-0720">Serine protease</keyword>
<dbReference type="InterPro" id="IPR023302">
    <property type="entry name" value="Pept_S9A_N"/>
</dbReference>
<dbReference type="PRINTS" id="PR00862">
    <property type="entry name" value="PROLIGOPTASE"/>
</dbReference>
<dbReference type="PANTHER" id="PTHR42881:SF2">
    <property type="entry name" value="PROLYL ENDOPEPTIDASE"/>
    <property type="match status" value="1"/>
</dbReference>
<comment type="caution">
    <text evidence="8">The sequence shown here is derived from an EMBL/GenBank/DDBJ whole genome shotgun (WGS) entry which is preliminary data.</text>
</comment>
<organism evidence="8 9">
    <name type="scientific">Christiangramia oceanisediminis</name>
    <dbReference type="NCBI Taxonomy" id="2920386"/>
    <lineage>
        <taxon>Bacteria</taxon>
        <taxon>Pseudomonadati</taxon>
        <taxon>Bacteroidota</taxon>
        <taxon>Flavobacteriia</taxon>
        <taxon>Flavobacteriales</taxon>
        <taxon>Flavobacteriaceae</taxon>
        <taxon>Christiangramia</taxon>
    </lineage>
</organism>
<gene>
    <name evidence="8" type="ORF">MKO06_07965</name>
</gene>
<dbReference type="Gene3D" id="2.130.10.120">
    <property type="entry name" value="Prolyl oligopeptidase, N-terminal domain"/>
    <property type="match status" value="1"/>
</dbReference>
<evidence type="ECO:0000313" key="8">
    <source>
        <dbReference type="EMBL" id="MCP9199836.1"/>
    </source>
</evidence>
<evidence type="ECO:0000256" key="5">
    <source>
        <dbReference type="ARBA" id="ARBA00022825"/>
    </source>
</evidence>
<dbReference type="SUPFAM" id="SSF50993">
    <property type="entry name" value="Peptidase/esterase 'gauge' domain"/>
    <property type="match status" value="1"/>
</dbReference>
<sequence length="708" mass="79820">MKARLLFTVIYLIGHNVFSQQSFSPPSTEERPDTLMFAGNKVVDPYSYLEEYKDPEVANWYKAQADYAKSVLDKITGQDRILEEMAKIEKNMSASVSNLIRLDNGSYFYQQLEPDGRPERAFMKALEGRDAEMIFDPLTYKPEKGYHIRRISPSPEGTKLAIILNPNSGEEKGELIFIDLRSGKFIGDTLYNIPTQPLSWIDEENYLVTKNRGEEILNREVYHSSIRDGEKTDQLFFSAEKFPELQISPEESPHVTYYPDLGLYLANAYTTLGYYKSFLKRGDNWEALNSIDDVVSGLQVTENGIYFKSGKDSPNFRILRSSLDDPTFENAEEIVPEPEDGNITSYTSTDKGIFYVIKKNGVQSNLYFKDLASQKVRKIELPVAASNIGVIKIKGSEEIEISVSGWTTPGRRFIYNYETDSFRDLVLVKHKPLPEIENLVVEELMVPSHDDVKVPLSLLHHSKMEKNSDNIILMMVYGAYGQNNGPDYIPQIMAITNLDIICAFPHVRGGGELGEGWHKAGQKELKYNTWKDVIASAEYLISTGYTTADKIILLGASAGGIAAGMAMNERPDLFGAVINEVGAVSLMNKNELPTAKVNNPEFGDVNDPEEFEIVKAMNSFTHLKKDTEYPATLVFAGYNDVRILPYVPGKYAAKLQNYTSSEKPVLFAVDFSQGHGMATYEDFKKNFARNLSFGLWQAGHPEFQYKTE</sequence>
<keyword evidence="4" id="KW-0378">Hydrolase</keyword>
<comment type="catalytic activity">
    <reaction evidence="1">
        <text>Hydrolysis of Pro-|-Xaa &gt;&gt; Ala-|-Xaa in oligopeptides.</text>
        <dbReference type="EC" id="3.4.21.26"/>
    </reaction>
</comment>
<evidence type="ECO:0000259" key="7">
    <source>
        <dbReference type="Pfam" id="PF02897"/>
    </source>
</evidence>
<evidence type="ECO:0000256" key="1">
    <source>
        <dbReference type="ARBA" id="ARBA00001070"/>
    </source>
</evidence>
<protein>
    <recommendedName>
        <fullName evidence="2">prolyl oligopeptidase</fullName>
        <ecNumber evidence="2">3.4.21.26</ecNumber>
    </recommendedName>
</protein>
<evidence type="ECO:0000256" key="2">
    <source>
        <dbReference type="ARBA" id="ARBA00011897"/>
    </source>
</evidence>
<dbReference type="GO" id="GO:0004252">
    <property type="term" value="F:serine-type endopeptidase activity"/>
    <property type="evidence" value="ECO:0007669"/>
    <property type="project" value="UniProtKB-EC"/>
</dbReference>
<dbReference type="EC" id="3.4.21.26" evidence="2"/>
<reference evidence="8" key="1">
    <citation type="submission" date="2022-07" db="EMBL/GenBank/DDBJ databases">
        <title>Gramela sediminis sp. nov., isolated from deep-sea sediment of the Indian Ocean.</title>
        <authorList>
            <person name="Shi H."/>
        </authorList>
    </citation>
    <scope>NUCLEOTIDE SEQUENCE</scope>
    <source>
        <strain evidence="8">GC03-9</strain>
    </source>
</reference>
<keyword evidence="3" id="KW-0645">Protease</keyword>
<dbReference type="GO" id="GO:0006508">
    <property type="term" value="P:proteolysis"/>
    <property type="evidence" value="ECO:0007669"/>
    <property type="project" value="UniProtKB-KW"/>
</dbReference>
<dbReference type="Gene3D" id="3.40.50.1820">
    <property type="entry name" value="alpha/beta hydrolase"/>
    <property type="match status" value="1"/>
</dbReference>
<evidence type="ECO:0000313" key="9">
    <source>
        <dbReference type="Proteomes" id="UP001155280"/>
    </source>
</evidence>
<dbReference type="RefSeq" id="WP_241551650.1">
    <property type="nucleotide sequence ID" value="NZ_JANCNS010000002.1"/>
</dbReference>
<accession>A0A9X2I9C5</accession>
<feature type="domain" description="Peptidase S9 prolyl oligopeptidase catalytic" evidence="6">
    <location>
        <begin position="495"/>
        <end position="696"/>
    </location>
</feature>
<dbReference type="Pfam" id="PF00326">
    <property type="entry name" value="Peptidase_S9"/>
    <property type="match status" value="1"/>
</dbReference>
<dbReference type="InterPro" id="IPR002470">
    <property type="entry name" value="Peptidase_S9A"/>
</dbReference>
<keyword evidence="9" id="KW-1185">Reference proteome</keyword>
<evidence type="ECO:0000256" key="3">
    <source>
        <dbReference type="ARBA" id="ARBA00022670"/>
    </source>
</evidence>
<feature type="domain" description="Peptidase S9A N-terminal" evidence="7">
    <location>
        <begin position="26"/>
        <end position="421"/>
    </location>
</feature>
<dbReference type="InterPro" id="IPR001375">
    <property type="entry name" value="Peptidase_S9_cat"/>
</dbReference>
<dbReference type="PANTHER" id="PTHR42881">
    <property type="entry name" value="PROLYL ENDOPEPTIDASE"/>
    <property type="match status" value="1"/>
</dbReference>
<dbReference type="Pfam" id="PF02897">
    <property type="entry name" value="Peptidase_S9_N"/>
    <property type="match status" value="1"/>
</dbReference>
<dbReference type="Proteomes" id="UP001155280">
    <property type="component" value="Unassembled WGS sequence"/>
</dbReference>